<reference evidence="1" key="1">
    <citation type="submission" date="2022-01" db="EMBL/GenBank/DDBJ databases">
        <title>Comparative genomics reveals a dynamic genome evolution in the ectomycorrhizal milk-cap (Lactarius) mushrooms.</title>
        <authorList>
            <consortium name="DOE Joint Genome Institute"/>
            <person name="Lebreton A."/>
            <person name="Tang N."/>
            <person name="Kuo A."/>
            <person name="LaButti K."/>
            <person name="Drula E."/>
            <person name="Barry K."/>
            <person name="Clum A."/>
            <person name="Lipzen A."/>
            <person name="Mousain D."/>
            <person name="Ng V."/>
            <person name="Wang R."/>
            <person name="Wang X."/>
            <person name="Dai Y."/>
            <person name="Henrissat B."/>
            <person name="Grigoriev I.V."/>
            <person name="Guerin-Laguette A."/>
            <person name="Yu F."/>
            <person name="Martin F.M."/>
        </authorList>
    </citation>
    <scope>NUCLEOTIDE SEQUENCE</scope>
    <source>
        <strain evidence="1">QP</strain>
    </source>
</reference>
<name>A0AAD4L9K1_9AGAM</name>
<dbReference type="Proteomes" id="UP001201163">
    <property type="component" value="Unassembled WGS sequence"/>
</dbReference>
<sequence length="64" mass="7579">DDGWIRGDKGELLMWIPRVHRANLHRPRNIWVAGEHETRLNLSHFVHGRSWTSCIDPEEIEPLQ</sequence>
<proteinExistence type="predicted"/>
<accession>A0AAD4L9K1</accession>
<dbReference type="AlphaFoldDB" id="A0AAD4L9K1"/>
<evidence type="ECO:0000313" key="1">
    <source>
        <dbReference type="EMBL" id="KAH8983447.1"/>
    </source>
</evidence>
<organism evidence="1 2">
    <name type="scientific">Lactarius akahatsu</name>
    <dbReference type="NCBI Taxonomy" id="416441"/>
    <lineage>
        <taxon>Eukaryota</taxon>
        <taxon>Fungi</taxon>
        <taxon>Dikarya</taxon>
        <taxon>Basidiomycota</taxon>
        <taxon>Agaricomycotina</taxon>
        <taxon>Agaricomycetes</taxon>
        <taxon>Russulales</taxon>
        <taxon>Russulaceae</taxon>
        <taxon>Lactarius</taxon>
    </lineage>
</organism>
<gene>
    <name evidence="1" type="ORF">EDB92DRAFT_1803802</name>
</gene>
<dbReference type="EMBL" id="JAKELL010000088">
    <property type="protein sequence ID" value="KAH8983447.1"/>
    <property type="molecule type" value="Genomic_DNA"/>
</dbReference>
<comment type="caution">
    <text evidence="1">The sequence shown here is derived from an EMBL/GenBank/DDBJ whole genome shotgun (WGS) entry which is preliminary data.</text>
</comment>
<evidence type="ECO:0000313" key="2">
    <source>
        <dbReference type="Proteomes" id="UP001201163"/>
    </source>
</evidence>
<protein>
    <submittedName>
        <fullName evidence="1">Uncharacterized protein</fullName>
    </submittedName>
</protein>
<feature type="non-terminal residue" evidence="1">
    <location>
        <position position="1"/>
    </location>
</feature>
<keyword evidence="2" id="KW-1185">Reference proteome</keyword>